<dbReference type="KEGG" id="dpp:DICPUDRAFT_75881"/>
<dbReference type="AlphaFoldDB" id="F0ZBY2"/>
<proteinExistence type="predicted"/>
<dbReference type="Proteomes" id="UP000001064">
    <property type="component" value="Unassembled WGS sequence"/>
</dbReference>
<name>F0ZBY2_DICPU</name>
<dbReference type="eggNOG" id="ENOG502RFGY">
    <property type="taxonomic scope" value="Eukaryota"/>
</dbReference>
<dbReference type="VEuPathDB" id="AmoebaDB:DICPUDRAFT_75881"/>
<reference evidence="3" key="1">
    <citation type="journal article" date="2011" name="Genome Biol.">
        <title>Comparative genomics of the social amoebae Dictyostelium discoideum and Dictyostelium purpureum.</title>
        <authorList>
            <consortium name="US DOE Joint Genome Institute (JGI-PGF)"/>
            <person name="Sucgang R."/>
            <person name="Kuo A."/>
            <person name="Tian X."/>
            <person name="Salerno W."/>
            <person name="Parikh A."/>
            <person name="Feasley C.L."/>
            <person name="Dalin E."/>
            <person name="Tu H."/>
            <person name="Huang E."/>
            <person name="Barry K."/>
            <person name="Lindquist E."/>
            <person name="Shapiro H."/>
            <person name="Bruce D."/>
            <person name="Schmutz J."/>
            <person name="Salamov A."/>
            <person name="Fey P."/>
            <person name="Gaudet P."/>
            <person name="Anjard C."/>
            <person name="Babu M.M."/>
            <person name="Basu S."/>
            <person name="Bushmanova Y."/>
            <person name="van der Wel H."/>
            <person name="Katoh-Kurasawa M."/>
            <person name="Dinh C."/>
            <person name="Coutinho P.M."/>
            <person name="Saito T."/>
            <person name="Elias M."/>
            <person name="Schaap P."/>
            <person name="Kay R.R."/>
            <person name="Henrissat B."/>
            <person name="Eichinger L."/>
            <person name="Rivero F."/>
            <person name="Putnam N.H."/>
            <person name="West C.M."/>
            <person name="Loomis W.F."/>
            <person name="Chisholm R.L."/>
            <person name="Shaulsky G."/>
            <person name="Strassmann J.E."/>
            <person name="Queller D.C."/>
            <person name="Kuspa A."/>
            <person name="Grigoriev I.V."/>
        </authorList>
    </citation>
    <scope>NUCLEOTIDE SEQUENCE [LARGE SCALE GENOMIC DNA]</scope>
    <source>
        <strain evidence="3">QSDP1</strain>
    </source>
</reference>
<sequence length="1134" mass="134398">MYQFSKINRVIPKNSFVKAPPLHPTSLADKLIIKPPNQQQQQQNINSVDEINDKFKHLKKPNFPNLKSNNNNNQSNNTNNNNSNTNNSNSSLFEFESSFSSTLSNYPIKNVQILREESKLIILKNKSLLSEGKINIVINNFQKLIQQQQSQPTATTTEEQQKVIDELFSLILLNTLSSNQTKELNITIEFFKNYICQSNFNNYLSSYNFIQFIRELYKKSINDITIVNKVYKILFDSKLVDIRINFIFATFYLETKNELLSINLFKNNFKKLNNSNNNNTNNNNNNNNNYQNIDNNKNINNNNNNINNSINNNCDIIKINNIKNNIYKIENLNLIWDFNSNNQILFLNEPIIQFNFKSKEYLEQLDWVNKLFSVSSKGNHFKFYQLIYELFIPNGIINSTSVVPSFTNHLYQCLINGEFKLFKKMIDIYKKKTTDVDLSSNTDTISKEDTLKAQIVGLIYFYCYFNQRMNELKDQIYYSFISDSENDVKYFCENNYTRFKEVLFNTFITCSLEIGKYGEALRFSDIKKSIIMNEDENQKHYTVGFRDDFYSPFINFHAFKKDKTSEHFWISKGKSSIKINLPTQRCTYRYNSSQLIEETDRLSNHKTYISQKSNYQNYYSQLKSIYENNTILKKETKFGTIIEEDNNFVKTFTSYLFMIDKEIINNLKFLHNINETEQPIEQPNYQYSNAQINNNDNNNNNYNQLSEINNNNMNKNFNNNKYFDINNYNNNKNNFIINLIYNNNNNNIYNNLNYDIKTNSVLNPDNNNYFYYDLPHSNLFIKSIQRLKNHFNKKEKKSDYLLFISKLSKPLQDLINSGLNEWFDFLYIQKSDLKLMKKLLPQNVYLSNDFYNFWLQTISSYNDFNTLTPCMELLEFMLKTNIPIYQRSIKSFSFLLFQNTQPLTEKHLKLIYEISSPSNNNLIGDALDDLKLKLKFYPTNCFDEFNLYLQDKEVFNVLNSILNSKYLSRNLIELYVNLASRAYPIKENIKNFCKWELVFIKFSTHETSKEELLVNQKAYVFSVCSSLIRSSMTKFLKEFIYRYSNVFGLLHQKKIIDITSHLEISDQAYLIQNLVKPQNKYYTYFVDFIKKLKSKIDNPLNFPIFDQIISKEIPYTNNDLNNFVKNFSIIYYPK</sequence>
<evidence type="ECO:0000313" key="2">
    <source>
        <dbReference type="EMBL" id="EGC38541.1"/>
    </source>
</evidence>
<dbReference type="InParanoid" id="F0ZBY2"/>
<organism evidence="2 3">
    <name type="scientific">Dictyostelium purpureum</name>
    <name type="common">Slime mold</name>
    <dbReference type="NCBI Taxonomy" id="5786"/>
    <lineage>
        <taxon>Eukaryota</taxon>
        <taxon>Amoebozoa</taxon>
        <taxon>Evosea</taxon>
        <taxon>Eumycetozoa</taxon>
        <taxon>Dictyostelia</taxon>
        <taxon>Dictyosteliales</taxon>
        <taxon>Dictyosteliaceae</taxon>
        <taxon>Dictyostelium</taxon>
    </lineage>
</organism>
<evidence type="ECO:0000313" key="3">
    <source>
        <dbReference type="Proteomes" id="UP000001064"/>
    </source>
</evidence>
<feature type="region of interest" description="Disordered" evidence="1">
    <location>
        <begin position="275"/>
        <end position="296"/>
    </location>
</feature>
<protein>
    <submittedName>
        <fullName evidence="2">Uncharacterized protein</fullName>
    </submittedName>
</protein>
<dbReference type="RefSeq" id="XP_003284912.1">
    <property type="nucleotide sequence ID" value="XM_003284864.1"/>
</dbReference>
<feature type="region of interest" description="Disordered" evidence="1">
    <location>
        <begin position="58"/>
        <end position="89"/>
    </location>
</feature>
<gene>
    <name evidence="2" type="ORF">DICPUDRAFT_75881</name>
</gene>
<accession>F0ZBY2</accession>
<dbReference type="GeneID" id="10507018"/>
<evidence type="ECO:0000256" key="1">
    <source>
        <dbReference type="SAM" id="MobiDB-lite"/>
    </source>
</evidence>
<feature type="compositionally biased region" description="Low complexity" evidence="1">
    <location>
        <begin position="65"/>
        <end position="89"/>
    </location>
</feature>
<dbReference type="EMBL" id="GL870974">
    <property type="protein sequence ID" value="EGC38541.1"/>
    <property type="molecule type" value="Genomic_DNA"/>
</dbReference>
<keyword evidence="3" id="KW-1185">Reference proteome</keyword>